<evidence type="ECO:0000313" key="3">
    <source>
        <dbReference type="Proteomes" id="UP000530234"/>
    </source>
</evidence>
<reference evidence="3" key="1">
    <citation type="submission" date="2019-10" db="EMBL/GenBank/DDBJ databases">
        <title>Streptomyces sp. nov., a novel actinobacterium isolated from alkaline environment.</title>
        <authorList>
            <person name="Golinska P."/>
        </authorList>
    </citation>
    <scope>NUCLEOTIDE SEQUENCE [LARGE SCALE GENOMIC DNA]</scope>
    <source>
        <strain evidence="3">DSM 42108</strain>
    </source>
</reference>
<feature type="signal peptide" evidence="1">
    <location>
        <begin position="1"/>
        <end position="24"/>
    </location>
</feature>
<dbReference type="Proteomes" id="UP000530234">
    <property type="component" value="Unassembled WGS sequence"/>
</dbReference>
<evidence type="ECO:0000313" key="2">
    <source>
        <dbReference type="EMBL" id="MBB0232846.1"/>
    </source>
</evidence>
<evidence type="ECO:0000256" key="1">
    <source>
        <dbReference type="SAM" id="SignalP"/>
    </source>
</evidence>
<dbReference type="SUPFAM" id="SSF51695">
    <property type="entry name" value="PLC-like phosphodiesterases"/>
    <property type="match status" value="1"/>
</dbReference>
<dbReference type="Pfam" id="PF16670">
    <property type="entry name" value="PI-PLC-C1"/>
    <property type="match status" value="1"/>
</dbReference>
<proteinExistence type="predicted"/>
<dbReference type="AlphaFoldDB" id="A0A7W3T8T8"/>
<sequence>MLRTALGAAIAALALLAATVPATAADTPAVTTAASGLPYDDATGVGVHNAYEKSTFTHFADALDSGASMLELDVWTNFLGSGWRVAHDNPVANDNNCENAQSPSQLRTRARNQSLAGCLHDLRSWRQANPGHRPILLKLEMKDGFAANLGRGPAQLDALIDGILGDAVLRPAELRGSHATLDDAVRADGWPTRESLAGRVIIHLIPGTVEEGNPLDTLWTDVEYARHLRDLAAAGNLGRAVAFPAVHRAAPGDPRTRYSEAGLRPWFVVFDGDASAYGSIDTSWYAARNYLLVMTSAHAVAPPIPATDPTEAQALDRVRLLAGRHASTVSSDWARLPGVLSTVVPRG</sequence>
<keyword evidence="3" id="KW-1185">Reference proteome</keyword>
<dbReference type="InterPro" id="IPR032075">
    <property type="entry name" value="PI-PLC-C1"/>
</dbReference>
<dbReference type="EMBL" id="VKHS01001229">
    <property type="protein sequence ID" value="MBB0232846.1"/>
    <property type="molecule type" value="Genomic_DNA"/>
</dbReference>
<dbReference type="InterPro" id="IPR017946">
    <property type="entry name" value="PLC-like_Pdiesterase_TIM-brl"/>
</dbReference>
<dbReference type="CDD" id="cd08589">
    <property type="entry name" value="PI-PLCc_SaPLC1_like"/>
    <property type="match status" value="1"/>
</dbReference>
<dbReference type="RefSeq" id="WP_182667366.1">
    <property type="nucleotide sequence ID" value="NZ_VKHS01001229.1"/>
</dbReference>
<feature type="chain" id="PRO_5030946180" description="Lipoprotein" evidence="1">
    <location>
        <begin position="25"/>
        <end position="347"/>
    </location>
</feature>
<evidence type="ECO:0008006" key="4">
    <source>
        <dbReference type="Google" id="ProtNLM"/>
    </source>
</evidence>
<organism evidence="2 3">
    <name type="scientific">Streptomyces calidiresistens</name>
    <dbReference type="NCBI Taxonomy" id="1485586"/>
    <lineage>
        <taxon>Bacteria</taxon>
        <taxon>Bacillati</taxon>
        <taxon>Actinomycetota</taxon>
        <taxon>Actinomycetes</taxon>
        <taxon>Kitasatosporales</taxon>
        <taxon>Streptomycetaceae</taxon>
        <taxon>Streptomyces</taxon>
    </lineage>
</organism>
<name>A0A7W3T8T8_9ACTN</name>
<dbReference type="GO" id="GO:0008081">
    <property type="term" value="F:phosphoric diester hydrolase activity"/>
    <property type="evidence" value="ECO:0007669"/>
    <property type="project" value="InterPro"/>
</dbReference>
<keyword evidence="1" id="KW-0732">Signal</keyword>
<dbReference type="Gene3D" id="3.20.20.190">
    <property type="entry name" value="Phosphatidylinositol (PI) phosphodiesterase"/>
    <property type="match status" value="1"/>
</dbReference>
<accession>A0A7W3T8T8</accession>
<protein>
    <recommendedName>
        <fullName evidence="4">Lipoprotein</fullName>
    </recommendedName>
</protein>
<comment type="caution">
    <text evidence="2">The sequence shown here is derived from an EMBL/GenBank/DDBJ whole genome shotgun (WGS) entry which is preliminary data.</text>
</comment>
<dbReference type="GO" id="GO:0006629">
    <property type="term" value="P:lipid metabolic process"/>
    <property type="evidence" value="ECO:0007669"/>
    <property type="project" value="InterPro"/>
</dbReference>
<gene>
    <name evidence="2" type="ORF">FOE67_25990</name>
</gene>